<organism evidence="1 2">
    <name type="scientific">Lysinibacillus piscis</name>
    <dbReference type="NCBI Taxonomy" id="2518931"/>
    <lineage>
        <taxon>Bacteria</taxon>
        <taxon>Bacillati</taxon>
        <taxon>Bacillota</taxon>
        <taxon>Bacilli</taxon>
        <taxon>Bacillales</taxon>
        <taxon>Bacillaceae</taxon>
        <taxon>Lysinibacillus</taxon>
    </lineage>
</organism>
<name>A0ABQ5NLN9_9BACI</name>
<keyword evidence="2" id="KW-1185">Reference proteome</keyword>
<protein>
    <recommendedName>
        <fullName evidence="3">DUF4351 domain-containing protein</fullName>
    </recommendedName>
</protein>
<comment type="caution">
    <text evidence="1">The sequence shown here is derived from an EMBL/GenBank/DDBJ whole genome shotgun (WGS) entry which is preliminary data.</text>
</comment>
<proteinExistence type="predicted"/>
<dbReference type="EMBL" id="BRZA01000002">
    <property type="protein sequence ID" value="GLC89222.1"/>
    <property type="molecule type" value="Genomic_DNA"/>
</dbReference>
<evidence type="ECO:0008006" key="3">
    <source>
        <dbReference type="Google" id="ProtNLM"/>
    </source>
</evidence>
<dbReference type="Proteomes" id="UP001065593">
    <property type="component" value="Unassembled WGS sequence"/>
</dbReference>
<sequence>MLRYIFDAGNDLSKQDMVRIIKQLETNEMKGEELAMTLAEMWKEIGVQQGLQQGKNEALLEVTLLQLTHKFGALPKNFKEVLAQADAPALQLILTNMFTFEHIDEVKRYLHVE</sequence>
<reference evidence="1" key="1">
    <citation type="submission" date="2022-08" db="EMBL/GenBank/DDBJ databases">
        <title>Draft genome sequence of Lysinibacillus sp. strain KH24.</title>
        <authorList>
            <person name="Kanbe H."/>
            <person name="Itoh H."/>
        </authorList>
    </citation>
    <scope>NUCLEOTIDE SEQUENCE</scope>
    <source>
        <strain evidence="1">KH24</strain>
    </source>
</reference>
<evidence type="ECO:0000313" key="1">
    <source>
        <dbReference type="EMBL" id="GLC89222.1"/>
    </source>
</evidence>
<dbReference type="RefSeq" id="WP_264988962.1">
    <property type="nucleotide sequence ID" value="NZ_BRZA01000002.1"/>
</dbReference>
<evidence type="ECO:0000313" key="2">
    <source>
        <dbReference type="Proteomes" id="UP001065593"/>
    </source>
</evidence>
<gene>
    <name evidence="1" type="ORF">LYSBPC_23490</name>
</gene>
<accession>A0ABQ5NLN9</accession>